<evidence type="ECO:0000256" key="1">
    <source>
        <dbReference type="ARBA" id="ARBA00022723"/>
    </source>
</evidence>
<comment type="caution">
    <text evidence="4">The sequence shown here is derived from an EMBL/GenBank/DDBJ whole genome shotgun (WGS) entry which is preliminary data.</text>
</comment>
<dbReference type="Pfam" id="PF00596">
    <property type="entry name" value="Aldolase_II"/>
    <property type="match status" value="1"/>
</dbReference>
<dbReference type="SUPFAM" id="SSF53639">
    <property type="entry name" value="AraD/HMP-PK domain-like"/>
    <property type="match status" value="1"/>
</dbReference>
<keyword evidence="1" id="KW-0479">Metal-binding</keyword>
<proteinExistence type="predicted"/>
<keyword evidence="2" id="KW-0456">Lyase</keyword>
<accession>A0ABP7C413</accession>
<organism evidence="4 5">
    <name type="scientific">Arthrobacter ginkgonis</name>
    <dbReference type="NCBI Taxonomy" id="1630594"/>
    <lineage>
        <taxon>Bacteria</taxon>
        <taxon>Bacillati</taxon>
        <taxon>Actinomycetota</taxon>
        <taxon>Actinomycetes</taxon>
        <taxon>Micrococcales</taxon>
        <taxon>Micrococcaceae</taxon>
        <taxon>Arthrobacter</taxon>
    </lineage>
</organism>
<evidence type="ECO:0000313" key="5">
    <source>
        <dbReference type="Proteomes" id="UP001500752"/>
    </source>
</evidence>
<evidence type="ECO:0000256" key="2">
    <source>
        <dbReference type="ARBA" id="ARBA00023239"/>
    </source>
</evidence>
<dbReference type="RefSeq" id="WP_345149531.1">
    <property type="nucleotide sequence ID" value="NZ_BAABEO010000009.1"/>
</dbReference>
<dbReference type="Proteomes" id="UP001500752">
    <property type="component" value="Unassembled WGS sequence"/>
</dbReference>
<dbReference type="InterPro" id="IPR036409">
    <property type="entry name" value="Aldolase_II/adducin_N_sf"/>
</dbReference>
<gene>
    <name evidence="4" type="ORF">GCM10023081_13780</name>
</gene>
<evidence type="ECO:0000259" key="3">
    <source>
        <dbReference type="SMART" id="SM01007"/>
    </source>
</evidence>
<protein>
    <recommendedName>
        <fullName evidence="3">Class II aldolase/adducin N-terminal domain-containing protein</fullName>
    </recommendedName>
</protein>
<dbReference type="PANTHER" id="PTHR22789:SF0">
    <property type="entry name" value="3-OXO-TETRONATE 4-PHOSPHATE DECARBOXYLASE-RELATED"/>
    <property type="match status" value="1"/>
</dbReference>
<evidence type="ECO:0000313" key="4">
    <source>
        <dbReference type="EMBL" id="GAA3676744.1"/>
    </source>
</evidence>
<dbReference type="Gene3D" id="3.40.225.10">
    <property type="entry name" value="Class II aldolase/adducin N-terminal domain"/>
    <property type="match status" value="1"/>
</dbReference>
<reference evidence="5" key="1">
    <citation type="journal article" date="2019" name="Int. J. Syst. Evol. Microbiol.">
        <title>The Global Catalogue of Microorganisms (GCM) 10K type strain sequencing project: providing services to taxonomists for standard genome sequencing and annotation.</title>
        <authorList>
            <consortium name="The Broad Institute Genomics Platform"/>
            <consortium name="The Broad Institute Genome Sequencing Center for Infectious Disease"/>
            <person name="Wu L."/>
            <person name="Ma J."/>
        </authorList>
    </citation>
    <scope>NUCLEOTIDE SEQUENCE [LARGE SCALE GENOMIC DNA]</scope>
    <source>
        <strain evidence="5">JCM 30742</strain>
    </source>
</reference>
<dbReference type="InterPro" id="IPR001303">
    <property type="entry name" value="Aldolase_II/adducin_N"/>
</dbReference>
<dbReference type="PANTHER" id="PTHR22789">
    <property type="entry name" value="FUCULOSE PHOSPHATE ALDOLASE"/>
    <property type="match status" value="1"/>
</dbReference>
<dbReference type="EMBL" id="BAABEO010000009">
    <property type="protein sequence ID" value="GAA3676744.1"/>
    <property type="molecule type" value="Genomic_DNA"/>
</dbReference>
<sequence>MSDAATIGQVVDAHRALAAAGAGDLVWGHMAIRDPAGRGVWTKAAGWGMEDLCPERVVLVSFDGAVIAGDGERHLEVFIHTELMRRRPEVRASVHTHGEAAVAFASLEEPLRPISHAATPFLEPGRDVPRFERTGNLIRTPELGAALAARIGSGAGCLIPAHGLVTAGADAAHAVLNAVLLERACSTQLAALAAGGPRRWSSEAEAAAKKAEIWSAEGVRAAYGHLVRRADATIPRPAAGAPARPDTKEIPA</sequence>
<dbReference type="SMART" id="SM01007">
    <property type="entry name" value="Aldolase_II"/>
    <property type="match status" value="1"/>
</dbReference>
<feature type="domain" description="Class II aldolase/adducin N-terminal" evidence="3">
    <location>
        <begin position="8"/>
        <end position="189"/>
    </location>
</feature>
<dbReference type="InterPro" id="IPR050197">
    <property type="entry name" value="Aldolase_class_II_sugar_metab"/>
</dbReference>
<name>A0ABP7C413_9MICC</name>
<keyword evidence="5" id="KW-1185">Reference proteome</keyword>